<keyword evidence="7" id="KW-1185">Reference proteome</keyword>
<comment type="similarity">
    <text evidence="5">Belongs to the PRA1 family.</text>
</comment>
<dbReference type="Proteomes" id="UP000324585">
    <property type="component" value="Unassembled WGS sequence"/>
</dbReference>
<dbReference type="InterPro" id="IPR004895">
    <property type="entry name" value="Prenylated_rab_accept_PRA1"/>
</dbReference>
<dbReference type="Pfam" id="PF03208">
    <property type="entry name" value="PRA1"/>
    <property type="match status" value="1"/>
</dbReference>
<evidence type="ECO:0000256" key="1">
    <source>
        <dbReference type="ARBA" id="ARBA00004141"/>
    </source>
</evidence>
<sequence length="212" mass="22810">MPAPGYAAIGEGSAMEGVYQYGDEGKAAPAAGGYQSMPGNVKDAVSAMMKDVKIYTEPIQPGSEMSLKDRVVVVWESARPWGEFFRPSAMNKPPAGEMGARFSHNVETFFYNYVLLAVLFLVSMFFIHPIATLSLCVCGAFAVYAYVLHPEPIEIGGRVLETPAKHIAMAVLAGIALLFGHMGGLIVSLAVFLMVVVGLHAVFRDHAEEPQV</sequence>
<evidence type="ECO:0000256" key="4">
    <source>
        <dbReference type="ARBA" id="ARBA00023136"/>
    </source>
</evidence>
<accession>A0A5J4YMQ5</accession>
<reference evidence="7" key="1">
    <citation type="journal article" date="2019" name="Nat. Commun.">
        <title>Expansion of phycobilisome linker gene families in mesophilic red algae.</title>
        <authorList>
            <person name="Lee J."/>
            <person name="Kim D."/>
            <person name="Bhattacharya D."/>
            <person name="Yoon H.S."/>
        </authorList>
    </citation>
    <scope>NUCLEOTIDE SEQUENCE [LARGE SCALE GENOMIC DNA]</scope>
    <source>
        <strain evidence="7">CCMP 1328</strain>
    </source>
</reference>
<dbReference type="GO" id="GO:0016020">
    <property type="term" value="C:membrane"/>
    <property type="evidence" value="ECO:0007669"/>
    <property type="project" value="UniProtKB-SubCell"/>
</dbReference>
<dbReference type="OMA" id="PAKHIAM"/>
<protein>
    <recommendedName>
        <fullName evidence="5">PRA1 family protein</fullName>
    </recommendedName>
</protein>
<evidence type="ECO:0000313" key="7">
    <source>
        <dbReference type="Proteomes" id="UP000324585"/>
    </source>
</evidence>
<organism evidence="6 7">
    <name type="scientific">Porphyridium purpureum</name>
    <name type="common">Red alga</name>
    <name type="synonym">Porphyridium cruentum</name>
    <dbReference type="NCBI Taxonomy" id="35688"/>
    <lineage>
        <taxon>Eukaryota</taxon>
        <taxon>Rhodophyta</taxon>
        <taxon>Bangiophyceae</taxon>
        <taxon>Porphyridiales</taxon>
        <taxon>Porphyridiaceae</taxon>
        <taxon>Porphyridium</taxon>
    </lineage>
</organism>
<name>A0A5J4YMQ5_PORPP</name>
<dbReference type="PANTHER" id="PTHR19317">
    <property type="entry name" value="PRENYLATED RAB ACCEPTOR 1-RELATED"/>
    <property type="match status" value="1"/>
</dbReference>
<gene>
    <name evidence="6" type="ORF">FVE85_8436</name>
</gene>
<evidence type="ECO:0000313" key="6">
    <source>
        <dbReference type="EMBL" id="KAA8491954.1"/>
    </source>
</evidence>
<feature type="transmembrane region" description="Helical" evidence="5">
    <location>
        <begin position="167"/>
        <end position="197"/>
    </location>
</feature>
<keyword evidence="3 5" id="KW-1133">Transmembrane helix</keyword>
<comment type="caution">
    <text evidence="6">The sequence shown here is derived from an EMBL/GenBank/DDBJ whole genome shotgun (WGS) entry which is preliminary data.</text>
</comment>
<proteinExistence type="inferred from homology"/>
<evidence type="ECO:0000256" key="5">
    <source>
        <dbReference type="RuleBase" id="RU363107"/>
    </source>
</evidence>
<dbReference type="EMBL" id="VRMN01000011">
    <property type="protein sequence ID" value="KAA8491954.1"/>
    <property type="molecule type" value="Genomic_DNA"/>
</dbReference>
<dbReference type="GO" id="GO:0005794">
    <property type="term" value="C:Golgi apparatus"/>
    <property type="evidence" value="ECO:0007669"/>
    <property type="project" value="TreeGrafter"/>
</dbReference>
<dbReference type="OrthoDB" id="63113at2759"/>
<comment type="subcellular location">
    <subcellularLocation>
        <location evidence="1 5">Membrane</location>
        <topology evidence="1 5">Multi-pass membrane protein</topology>
    </subcellularLocation>
</comment>
<keyword evidence="2 5" id="KW-0812">Transmembrane</keyword>
<feature type="transmembrane region" description="Helical" evidence="5">
    <location>
        <begin position="114"/>
        <end position="147"/>
    </location>
</feature>
<dbReference type="AlphaFoldDB" id="A0A5J4YMQ5"/>
<evidence type="ECO:0000256" key="3">
    <source>
        <dbReference type="ARBA" id="ARBA00022989"/>
    </source>
</evidence>
<evidence type="ECO:0000256" key="2">
    <source>
        <dbReference type="ARBA" id="ARBA00022692"/>
    </source>
</evidence>
<keyword evidence="4 5" id="KW-0472">Membrane</keyword>
<dbReference type="PANTHER" id="PTHR19317:SF0">
    <property type="entry name" value="PRENYLATED RAB ACCEPTOR PROTEIN 1"/>
    <property type="match status" value="1"/>
</dbReference>